<protein>
    <submittedName>
        <fullName evidence="1">Uncharacterized protein</fullName>
    </submittedName>
</protein>
<dbReference type="EMBL" id="JABSTQ010010156">
    <property type="protein sequence ID" value="KAG0423014.1"/>
    <property type="molecule type" value="Genomic_DNA"/>
</dbReference>
<accession>A0AC60PPQ3</accession>
<keyword evidence="2" id="KW-1185">Reference proteome</keyword>
<dbReference type="Proteomes" id="UP000805193">
    <property type="component" value="Unassembled WGS sequence"/>
</dbReference>
<organism evidence="1 2">
    <name type="scientific">Ixodes persulcatus</name>
    <name type="common">Taiga tick</name>
    <dbReference type="NCBI Taxonomy" id="34615"/>
    <lineage>
        <taxon>Eukaryota</taxon>
        <taxon>Metazoa</taxon>
        <taxon>Ecdysozoa</taxon>
        <taxon>Arthropoda</taxon>
        <taxon>Chelicerata</taxon>
        <taxon>Arachnida</taxon>
        <taxon>Acari</taxon>
        <taxon>Parasitiformes</taxon>
        <taxon>Ixodida</taxon>
        <taxon>Ixodoidea</taxon>
        <taxon>Ixodidae</taxon>
        <taxon>Ixodinae</taxon>
        <taxon>Ixodes</taxon>
    </lineage>
</organism>
<gene>
    <name evidence="1" type="ORF">HPB47_001190</name>
</gene>
<sequence>MAATAVWESKLEEIRNEYERARKLIDIESMPAWSNPLTAPYKLYRSAEALKILKELLELIDQIETDSPSKEHVRALIKHDLGFVATETLETSLGLECCEECLRIIGEDRYEDPSFCSLAISALNRLGFIALGRSTDYDGRGSDPTRACEHLKRAENIYAKVSAEDLTGVRGFTDYFLAEGQACSETGVKDLERAHVFTLYYMVQAYKLLGEKEKAAMYCYRTLKKQVAMDDVDSVDWADAVATLSQFFIVGGNFGAGRHHLACASYMLGQYATELDRDQSSPEHKEVKEEMLKRRSADVAWCWAKYSLLLLVASREEATGQKDQKQSPSNQPYLLIELPEVADLEAAVTDKLVTNFEGAKPVFLMGQRWLTEAKDYYFILKNRTMHYIEIIQDMSKLYKELTFFEPAADRRCKMHKRRIDMLEEVLKEVNPMFYFNQCQLVMFELGHTYNEMVDIKFSSLLAAVKPNSQAVKKVNSLIDKAIYHYTSFLDTLRDTNNEYPDKFADVVAQPALVAHFCMGALHSRKGTQDPREQIANLEMTIKNYEFVLNYCKKAPEHVPLVKEELKVMTKFLPLILKMLQNLMSSAVY</sequence>
<evidence type="ECO:0000313" key="2">
    <source>
        <dbReference type="Proteomes" id="UP000805193"/>
    </source>
</evidence>
<evidence type="ECO:0000313" key="1">
    <source>
        <dbReference type="EMBL" id="KAG0423014.1"/>
    </source>
</evidence>
<name>A0AC60PPQ3_IXOPE</name>
<reference evidence="1 2" key="1">
    <citation type="journal article" date="2020" name="Cell">
        <title>Large-Scale Comparative Analyses of Tick Genomes Elucidate Their Genetic Diversity and Vector Capacities.</title>
        <authorList>
            <consortium name="Tick Genome and Microbiome Consortium (TIGMIC)"/>
            <person name="Jia N."/>
            <person name="Wang J."/>
            <person name="Shi W."/>
            <person name="Du L."/>
            <person name="Sun Y."/>
            <person name="Zhan W."/>
            <person name="Jiang J.F."/>
            <person name="Wang Q."/>
            <person name="Zhang B."/>
            <person name="Ji P."/>
            <person name="Bell-Sakyi L."/>
            <person name="Cui X.M."/>
            <person name="Yuan T.T."/>
            <person name="Jiang B.G."/>
            <person name="Yang W.F."/>
            <person name="Lam T.T."/>
            <person name="Chang Q.C."/>
            <person name="Ding S.J."/>
            <person name="Wang X.J."/>
            <person name="Zhu J.G."/>
            <person name="Ruan X.D."/>
            <person name="Zhao L."/>
            <person name="Wei J.T."/>
            <person name="Ye R.Z."/>
            <person name="Que T.C."/>
            <person name="Du C.H."/>
            <person name="Zhou Y.H."/>
            <person name="Cheng J.X."/>
            <person name="Dai P.F."/>
            <person name="Guo W.B."/>
            <person name="Han X.H."/>
            <person name="Huang E.J."/>
            <person name="Li L.F."/>
            <person name="Wei W."/>
            <person name="Gao Y.C."/>
            <person name="Liu J.Z."/>
            <person name="Shao H.Z."/>
            <person name="Wang X."/>
            <person name="Wang C.C."/>
            <person name="Yang T.C."/>
            <person name="Huo Q.B."/>
            <person name="Li W."/>
            <person name="Chen H.Y."/>
            <person name="Chen S.E."/>
            <person name="Zhou L.G."/>
            <person name="Ni X.B."/>
            <person name="Tian J.H."/>
            <person name="Sheng Y."/>
            <person name="Liu T."/>
            <person name="Pan Y.S."/>
            <person name="Xia L.Y."/>
            <person name="Li J."/>
            <person name="Zhao F."/>
            <person name="Cao W.C."/>
        </authorList>
    </citation>
    <scope>NUCLEOTIDE SEQUENCE [LARGE SCALE GENOMIC DNA]</scope>
    <source>
        <strain evidence="1">Iper-2018</strain>
    </source>
</reference>
<proteinExistence type="predicted"/>
<comment type="caution">
    <text evidence="1">The sequence shown here is derived from an EMBL/GenBank/DDBJ whole genome shotgun (WGS) entry which is preliminary data.</text>
</comment>